<dbReference type="InterPro" id="IPR003599">
    <property type="entry name" value="Ig_sub"/>
</dbReference>
<dbReference type="PANTHER" id="PTHR13869:SF3">
    <property type="entry name" value="SODIUM CHANNEL SUBUNIT BETA-2"/>
    <property type="match status" value="1"/>
</dbReference>
<dbReference type="InterPro" id="IPR036179">
    <property type="entry name" value="Ig-like_dom_sf"/>
</dbReference>
<evidence type="ECO:0000313" key="13">
    <source>
        <dbReference type="Proteomes" id="UP000694388"/>
    </source>
</evidence>
<keyword evidence="5 9" id="KW-0472">Membrane</keyword>
<dbReference type="PROSITE" id="PS50835">
    <property type="entry name" value="IG_LIKE"/>
    <property type="match status" value="1"/>
</dbReference>
<dbReference type="InterPro" id="IPR007110">
    <property type="entry name" value="Ig-like_dom"/>
</dbReference>
<dbReference type="PANTHER" id="PTHR13869">
    <property type="entry name" value="MYELIN P0 RELATED"/>
    <property type="match status" value="1"/>
</dbReference>
<dbReference type="InterPro" id="IPR000920">
    <property type="entry name" value="Myelin_P0-rel"/>
</dbReference>
<dbReference type="InterPro" id="IPR013106">
    <property type="entry name" value="Ig_V-set"/>
</dbReference>
<dbReference type="Ensembl" id="ENSEBUT00000004689.1">
    <property type="protein sequence ID" value="ENSEBUP00000004263.1"/>
    <property type="gene ID" value="ENSEBUG00000003022.1"/>
</dbReference>
<dbReference type="Gene3D" id="2.60.40.10">
    <property type="entry name" value="Immunoglobulins"/>
    <property type="match status" value="1"/>
</dbReference>
<comment type="subcellular location">
    <subcellularLocation>
        <location evidence="1">Membrane</location>
        <topology evidence="1">Single-pass type I membrane protein</topology>
    </subcellularLocation>
</comment>
<dbReference type="AlphaFoldDB" id="A0A8C4NB08"/>
<dbReference type="SMART" id="SM00409">
    <property type="entry name" value="IG"/>
    <property type="match status" value="1"/>
</dbReference>
<sequence length="192" mass="20439">MADYLLPLLLIAGVRGMDIRTPSSVIVALEGGEKKLGCLFTSCYKVDPKLFNLQWTSICSNCSDELIIAKYDKSLWLASEGPFGGRVKWLGNLASMDVSIELSGLSQSDAGTYTCQVMNPPDRDTGIMTIELQIVKELPPLQSSRAGVIVGSVVGCVAAIAVVGLALLLCLRRRKAEPPIGEGTDATPDAPL</sequence>
<feature type="chain" id="PRO_5034214902" evidence="10">
    <location>
        <begin position="17"/>
        <end position="192"/>
    </location>
</feature>
<evidence type="ECO:0000256" key="1">
    <source>
        <dbReference type="ARBA" id="ARBA00004479"/>
    </source>
</evidence>
<dbReference type="SUPFAM" id="SSF48726">
    <property type="entry name" value="Immunoglobulin"/>
    <property type="match status" value="1"/>
</dbReference>
<name>A0A8C4NB08_EPTBU</name>
<keyword evidence="8" id="KW-0393">Immunoglobulin domain</keyword>
<keyword evidence="13" id="KW-1185">Reference proteome</keyword>
<dbReference type="GO" id="GO:0005886">
    <property type="term" value="C:plasma membrane"/>
    <property type="evidence" value="ECO:0007669"/>
    <property type="project" value="TreeGrafter"/>
</dbReference>
<feature type="transmembrane region" description="Helical" evidence="9">
    <location>
        <begin position="146"/>
        <end position="171"/>
    </location>
</feature>
<evidence type="ECO:0000259" key="11">
    <source>
        <dbReference type="PROSITE" id="PS50835"/>
    </source>
</evidence>
<evidence type="ECO:0000256" key="3">
    <source>
        <dbReference type="ARBA" id="ARBA00022729"/>
    </source>
</evidence>
<keyword evidence="3 10" id="KW-0732">Signal</keyword>
<dbReference type="Pfam" id="PF07686">
    <property type="entry name" value="V-set"/>
    <property type="match status" value="1"/>
</dbReference>
<proteinExistence type="predicted"/>
<evidence type="ECO:0000256" key="5">
    <source>
        <dbReference type="ARBA" id="ARBA00023136"/>
    </source>
</evidence>
<reference evidence="12" key="2">
    <citation type="submission" date="2025-09" db="UniProtKB">
        <authorList>
            <consortium name="Ensembl"/>
        </authorList>
    </citation>
    <scope>IDENTIFICATION</scope>
</reference>
<evidence type="ECO:0000256" key="9">
    <source>
        <dbReference type="SAM" id="Phobius"/>
    </source>
</evidence>
<keyword evidence="2 9" id="KW-0812">Transmembrane</keyword>
<dbReference type="Proteomes" id="UP000694388">
    <property type="component" value="Unplaced"/>
</dbReference>
<keyword evidence="7" id="KW-0325">Glycoprotein</keyword>
<evidence type="ECO:0000256" key="6">
    <source>
        <dbReference type="ARBA" id="ARBA00023157"/>
    </source>
</evidence>
<feature type="signal peptide" evidence="10">
    <location>
        <begin position="1"/>
        <end position="16"/>
    </location>
</feature>
<evidence type="ECO:0000256" key="2">
    <source>
        <dbReference type="ARBA" id="ARBA00022692"/>
    </source>
</evidence>
<evidence type="ECO:0000313" key="12">
    <source>
        <dbReference type="Ensembl" id="ENSEBUP00000004263.1"/>
    </source>
</evidence>
<evidence type="ECO:0000256" key="10">
    <source>
        <dbReference type="SAM" id="SignalP"/>
    </source>
</evidence>
<keyword evidence="6" id="KW-1015">Disulfide bond</keyword>
<reference evidence="12" key="1">
    <citation type="submission" date="2025-08" db="UniProtKB">
        <authorList>
            <consortium name="Ensembl"/>
        </authorList>
    </citation>
    <scope>IDENTIFICATION</scope>
</reference>
<dbReference type="GeneTree" id="ENSGT01030000234556"/>
<dbReference type="PRINTS" id="PR00213">
    <property type="entry name" value="MYELINP0"/>
</dbReference>
<evidence type="ECO:0000256" key="4">
    <source>
        <dbReference type="ARBA" id="ARBA00022989"/>
    </source>
</evidence>
<accession>A0A8C4NB08</accession>
<evidence type="ECO:0000256" key="8">
    <source>
        <dbReference type="ARBA" id="ARBA00023319"/>
    </source>
</evidence>
<keyword evidence="4 9" id="KW-1133">Transmembrane helix</keyword>
<protein>
    <submittedName>
        <fullName evidence="12">Sodium channel, voltage-gated, type II, beta</fullName>
    </submittedName>
</protein>
<dbReference type="InterPro" id="IPR013783">
    <property type="entry name" value="Ig-like_fold"/>
</dbReference>
<evidence type="ECO:0000256" key="7">
    <source>
        <dbReference type="ARBA" id="ARBA00023180"/>
    </source>
</evidence>
<feature type="domain" description="Ig-like" evidence="11">
    <location>
        <begin position="22"/>
        <end position="133"/>
    </location>
</feature>
<organism evidence="12 13">
    <name type="scientific">Eptatretus burgeri</name>
    <name type="common">Inshore hagfish</name>
    <dbReference type="NCBI Taxonomy" id="7764"/>
    <lineage>
        <taxon>Eukaryota</taxon>
        <taxon>Metazoa</taxon>
        <taxon>Chordata</taxon>
        <taxon>Craniata</taxon>
        <taxon>Vertebrata</taxon>
        <taxon>Cyclostomata</taxon>
        <taxon>Myxini</taxon>
        <taxon>Myxiniformes</taxon>
        <taxon>Myxinidae</taxon>
        <taxon>Eptatretinae</taxon>
        <taxon>Eptatretus</taxon>
    </lineage>
</organism>